<proteinExistence type="predicted"/>
<dbReference type="EMBL" id="SMOL01000401">
    <property type="protein sequence ID" value="KAB2617914.1"/>
    <property type="molecule type" value="Genomic_DNA"/>
</dbReference>
<organism evidence="1 2">
    <name type="scientific">Pyrus ussuriensis x Pyrus communis</name>
    <dbReference type="NCBI Taxonomy" id="2448454"/>
    <lineage>
        <taxon>Eukaryota</taxon>
        <taxon>Viridiplantae</taxon>
        <taxon>Streptophyta</taxon>
        <taxon>Embryophyta</taxon>
        <taxon>Tracheophyta</taxon>
        <taxon>Spermatophyta</taxon>
        <taxon>Magnoliopsida</taxon>
        <taxon>eudicotyledons</taxon>
        <taxon>Gunneridae</taxon>
        <taxon>Pentapetalae</taxon>
        <taxon>rosids</taxon>
        <taxon>fabids</taxon>
        <taxon>Rosales</taxon>
        <taxon>Rosaceae</taxon>
        <taxon>Amygdaloideae</taxon>
        <taxon>Maleae</taxon>
        <taxon>Pyrus</taxon>
    </lineage>
</organism>
<name>A0A5N5H467_9ROSA</name>
<evidence type="ECO:0000313" key="2">
    <source>
        <dbReference type="Proteomes" id="UP000327157"/>
    </source>
</evidence>
<reference evidence="1 2" key="3">
    <citation type="submission" date="2019-11" db="EMBL/GenBank/DDBJ databases">
        <title>A de novo genome assembly of a pear dwarfing rootstock.</title>
        <authorList>
            <person name="Wang F."/>
            <person name="Wang J."/>
            <person name="Li S."/>
            <person name="Zhang Y."/>
            <person name="Fang M."/>
            <person name="Ma L."/>
            <person name="Zhao Y."/>
            <person name="Jiang S."/>
        </authorList>
    </citation>
    <scope>NUCLEOTIDE SEQUENCE [LARGE SCALE GENOMIC DNA]</scope>
    <source>
        <strain evidence="1">S2</strain>
        <tissue evidence="1">Leaf</tissue>
    </source>
</reference>
<dbReference type="AlphaFoldDB" id="A0A5N5H467"/>
<reference evidence="1 2" key="1">
    <citation type="submission" date="2019-09" db="EMBL/GenBank/DDBJ databases">
        <authorList>
            <person name="Ou C."/>
        </authorList>
    </citation>
    <scope>NUCLEOTIDE SEQUENCE [LARGE SCALE GENOMIC DNA]</scope>
    <source>
        <strain evidence="1">S2</strain>
        <tissue evidence="1">Leaf</tissue>
    </source>
</reference>
<protein>
    <submittedName>
        <fullName evidence="1">Disease resistance protein</fullName>
    </submittedName>
</protein>
<accession>A0A5N5H467</accession>
<sequence>MPLASVGMGALRTAFEMLFDAVKSAQKENKMFHTSSETSNPHWTPYNHSSKTWKSITPKEGLQNFAIQMKEGARIGKSENLEMLRLKSCTELSNIKMLPKDIGEMSSLRKINMRQFMGLQQLKAVVCDEEPKYLWESFSLCINNVRIIVAKENINLNWIYGCKFPPSSHLTKMYLQNINT</sequence>
<comment type="caution">
    <text evidence="1">The sequence shown here is derived from an EMBL/GenBank/DDBJ whole genome shotgun (WGS) entry which is preliminary data.</text>
</comment>
<reference evidence="2" key="2">
    <citation type="submission" date="2019-10" db="EMBL/GenBank/DDBJ databases">
        <title>A de novo genome assembly of a pear dwarfing rootstock.</title>
        <authorList>
            <person name="Wang F."/>
            <person name="Wang J."/>
            <person name="Li S."/>
            <person name="Zhang Y."/>
            <person name="Fang M."/>
            <person name="Ma L."/>
            <person name="Zhao Y."/>
            <person name="Jiang S."/>
        </authorList>
    </citation>
    <scope>NUCLEOTIDE SEQUENCE [LARGE SCALE GENOMIC DNA]</scope>
</reference>
<gene>
    <name evidence="1" type="ORF">D8674_013783</name>
</gene>
<dbReference type="Proteomes" id="UP000327157">
    <property type="component" value="Chromosome 15"/>
</dbReference>
<keyword evidence="2" id="KW-1185">Reference proteome</keyword>
<evidence type="ECO:0000313" key="1">
    <source>
        <dbReference type="EMBL" id="KAB2617914.1"/>
    </source>
</evidence>
<dbReference type="OrthoDB" id="2018467at2759"/>